<protein>
    <submittedName>
        <fullName evidence="1">Uncharacterized protein</fullName>
    </submittedName>
</protein>
<dbReference type="EMBL" id="AFNW01000587">
    <property type="protein sequence ID" value="EKJ68543.1"/>
    <property type="molecule type" value="Genomic_DNA"/>
</dbReference>
<evidence type="ECO:0000313" key="2">
    <source>
        <dbReference type="Proteomes" id="UP000007978"/>
    </source>
</evidence>
<dbReference type="GeneID" id="20369896"/>
<sequence length="19" mass="2345">NKLLFLNKLNNYNIIFSLY</sequence>
<comment type="caution">
    <text evidence="1">The sequence shown here is derived from an EMBL/GenBank/DDBJ whole genome shotgun (WGS) entry which is preliminary data.</text>
</comment>
<feature type="non-terminal residue" evidence="1">
    <location>
        <position position="1"/>
    </location>
</feature>
<proteinExistence type="predicted"/>
<evidence type="ECO:0000313" key="1">
    <source>
        <dbReference type="EMBL" id="EKJ68543.1"/>
    </source>
</evidence>
<dbReference type="RefSeq" id="XP_061844414.1">
    <property type="nucleotide sequence ID" value="XM_061988473.1"/>
</dbReference>
<reference evidence="1 2" key="1">
    <citation type="journal article" date="2012" name="PLoS Pathog.">
        <title>Comparative pathogenomics reveals horizontally acquired novel virulence genes in fungi infecting cereal hosts.</title>
        <authorList>
            <person name="Gardiner D.M."/>
            <person name="McDonald M.C."/>
            <person name="Covarelli L."/>
            <person name="Solomon P.S."/>
            <person name="Rusu A.G."/>
            <person name="Marshall M."/>
            <person name="Kazan K."/>
            <person name="Chakraborty S."/>
            <person name="McDonald B.A."/>
            <person name="Manners J.M."/>
        </authorList>
    </citation>
    <scope>NUCLEOTIDE SEQUENCE [LARGE SCALE GENOMIC DNA]</scope>
    <source>
        <strain evidence="1 2">CS3096</strain>
    </source>
</reference>
<gene>
    <name evidence="1" type="ORF">FPSE_11279</name>
</gene>
<dbReference type="AlphaFoldDB" id="K3V984"/>
<accession>K3V984</accession>
<name>K3V984_FUSPC</name>
<keyword evidence="2" id="KW-1185">Reference proteome</keyword>
<dbReference type="Proteomes" id="UP000007978">
    <property type="component" value="Unassembled WGS sequence"/>
</dbReference>
<organism evidence="1 2">
    <name type="scientific">Fusarium pseudograminearum (strain CS3096)</name>
    <name type="common">Wheat and barley crown-rot fungus</name>
    <dbReference type="NCBI Taxonomy" id="1028729"/>
    <lineage>
        <taxon>Eukaryota</taxon>
        <taxon>Fungi</taxon>
        <taxon>Dikarya</taxon>
        <taxon>Ascomycota</taxon>
        <taxon>Pezizomycotina</taxon>
        <taxon>Sordariomycetes</taxon>
        <taxon>Hypocreomycetidae</taxon>
        <taxon>Hypocreales</taxon>
        <taxon>Nectriaceae</taxon>
        <taxon>Fusarium</taxon>
    </lineage>
</organism>